<evidence type="ECO:0008006" key="8">
    <source>
        <dbReference type="Google" id="ProtNLM"/>
    </source>
</evidence>
<organism evidence="2 5">
    <name type="scientific">Campylobacter jejuni</name>
    <dbReference type="NCBI Taxonomy" id="197"/>
    <lineage>
        <taxon>Bacteria</taxon>
        <taxon>Pseudomonadati</taxon>
        <taxon>Campylobacterota</taxon>
        <taxon>Epsilonproteobacteria</taxon>
        <taxon>Campylobacterales</taxon>
        <taxon>Campylobacteraceae</taxon>
        <taxon>Campylobacter</taxon>
    </lineage>
</organism>
<evidence type="ECO:0000313" key="3">
    <source>
        <dbReference type="EMBL" id="EDP7181187.1"/>
    </source>
</evidence>
<reference evidence="3 6" key="3">
    <citation type="submission" date="2019-11" db="EMBL/GenBank/DDBJ databases">
        <authorList>
            <consortium name="PulseNet: The National Subtyping Network for Foodborne Disease Surveillance"/>
            <person name="Tarr C.L."/>
            <person name="Trees E."/>
            <person name="Katz L.S."/>
            <person name="Carleton-Romer H.A."/>
            <person name="Stroika S."/>
            <person name="Kucerova Z."/>
            <person name="Roache K.F."/>
            <person name="Sabol A.L."/>
            <person name="Besser J."/>
            <person name="Gerner-Smidt P."/>
        </authorList>
    </citation>
    <scope>NUCLEOTIDE SEQUENCE [LARGE SCALE GENOMIC DNA]</scope>
    <source>
        <strain evidence="3 6">PNUSAC013726</strain>
    </source>
</reference>
<reference evidence="2 5" key="2">
    <citation type="submission" date="2018-05" db="EMBL/GenBank/DDBJ databases">
        <authorList>
            <consortium name="NARMS: The National Antimicrobial Resistance Monitoring System"/>
        </authorList>
    </citation>
    <scope>NUCLEOTIDE SEQUENCE [LARGE SCALE GENOMIC DNA]</scope>
    <source>
        <strain evidence="2 5">CVM N62988</strain>
    </source>
</reference>
<sequence length="284" mass="31713">MKKIFLTFMVLVNCVFASDELNIDSLFKKQIGLRSITSFSLLSTGNANSYSLYPNITIGGDPTIWNDTKQVFLTQTFIYTLTPKFDILISGGGSYARQEYTNFFTNAYSHKDRIGFDNLWLGFIYTGDSIADLIPQITFQTAVVQREKAINQTKNFYLKSQSLQASLRGYSDPVVYSIYTGFGYNQSRKFKTLKIEYGNSIYVGGDLSIILSPKITLDLGAEQRFQMKQKINGYQNSEVRSIPTLSLGSTYSINSDTAVSVNASFGGSSASPDSIFGISLWKKF</sequence>
<feature type="chain" id="PRO_5044386130" description="HmcD domain-containing protein" evidence="1">
    <location>
        <begin position="18"/>
        <end position="284"/>
    </location>
</feature>
<evidence type="ECO:0000313" key="6">
    <source>
        <dbReference type="Proteomes" id="UP000466051"/>
    </source>
</evidence>
<name>A0A2U0QPW1_CAMJU</name>
<dbReference type="Proteomes" id="UP000392616">
    <property type="component" value="Unassembled WGS sequence"/>
</dbReference>
<dbReference type="Proteomes" id="UP000865592">
    <property type="component" value="Unassembled WGS sequence"/>
</dbReference>
<dbReference type="RefSeq" id="WP_002864362.1">
    <property type="nucleotide sequence ID" value="NZ_AP028346.1"/>
</dbReference>
<evidence type="ECO:0000313" key="7">
    <source>
        <dbReference type="Proteomes" id="UP000865592"/>
    </source>
</evidence>
<dbReference type="Proteomes" id="UP000466051">
    <property type="component" value="Unassembled WGS sequence"/>
</dbReference>
<accession>A0A2U0QPW1</accession>
<evidence type="ECO:0000313" key="4">
    <source>
        <dbReference type="EMBL" id="OEY02773.1"/>
    </source>
</evidence>
<comment type="caution">
    <text evidence="2">The sequence shown here is derived from an EMBL/GenBank/DDBJ whole genome shotgun (WGS) entry which is preliminary data.</text>
</comment>
<evidence type="ECO:0000313" key="2">
    <source>
        <dbReference type="EMBL" id="EAK6413714.1"/>
    </source>
</evidence>
<dbReference type="EMBL" id="AACHYE010000013">
    <property type="protein sequence ID" value="EAK6413714.1"/>
    <property type="molecule type" value="Genomic_DNA"/>
</dbReference>
<keyword evidence="1" id="KW-0732">Signal</keyword>
<feature type="signal peptide" evidence="1">
    <location>
        <begin position="1"/>
        <end position="17"/>
    </location>
</feature>
<protein>
    <recommendedName>
        <fullName evidence="8">HmcD domain-containing protein</fullName>
    </recommendedName>
</protein>
<evidence type="ECO:0000256" key="1">
    <source>
        <dbReference type="SAM" id="SignalP"/>
    </source>
</evidence>
<gene>
    <name evidence="4" type="ORF">A0K99_04290</name>
    <name evidence="2" type="ORF">B7A03_06825</name>
    <name evidence="3" type="ORF">GNO00_06405</name>
</gene>
<evidence type="ECO:0000313" key="5">
    <source>
        <dbReference type="Proteomes" id="UP000392616"/>
    </source>
</evidence>
<dbReference type="EMBL" id="MKBD01000009">
    <property type="protein sequence ID" value="OEY02773.1"/>
    <property type="molecule type" value="Genomic_DNA"/>
</dbReference>
<reference evidence="4 7" key="1">
    <citation type="submission" date="2016-09" db="EMBL/GenBank/DDBJ databases">
        <title>Campylobacter genomics.</title>
        <authorList>
            <person name="Weis A.M."/>
            <person name="Weimer B.C."/>
            <person name="Gilpin B."/>
            <person name="Huang B.C."/>
            <person name="Kong N."/>
        </authorList>
    </citation>
    <scope>NUCLEOTIDE SEQUENCE [LARGE SCALE GENOMIC DNA]</scope>
    <source>
        <strain evidence="4 7">BCW_4735</strain>
    </source>
</reference>
<dbReference type="AlphaFoldDB" id="A0A2U0QPW1"/>
<proteinExistence type="predicted"/>
<dbReference type="EMBL" id="AANOAG010000008">
    <property type="protein sequence ID" value="EDP7181187.1"/>
    <property type="molecule type" value="Genomic_DNA"/>
</dbReference>